<proteinExistence type="predicted"/>
<reference evidence="3" key="1">
    <citation type="journal article" date="2015" name="Nature">
        <title>Complex archaea that bridge the gap between prokaryotes and eukaryotes.</title>
        <authorList>
            <person name="Spang A."/>
            <person name="Saw J.H."/>
            <person name="Jorgensen S.L."/>
            <person name="Zaremba-Niedzwiedzka K."/>
            <person name="Martijn J."/>
            <person name="Lind A.E."/>
            <person name="van Eijk R."/>
            <person name="Schleper C."/>
            <person name="Guy L."/>
            <person name="Ettema T.J."/>
        </authorList>
    </citation>
    <scope>NUCLEOTIDE SEQUENCE</scope>
</reference>
<feature type="region of interest" description="Disordered" evidence="1">
    <location>
        <begin position="139"/>
        <end position="166"/>
    </location>
</feature>
<dbReference type="InterPro" id="IPR013320">
    <property type="entry name" value="ConA-like_dom_sf"/>
</dbReference>
<protein>
    <recommendedName>
        <fullName evidence="2">DUF2341 domain-containing protein</fullName>
    </recommendedName>
</protein>
<gene>
    <name evidence="3" type="ORF">LCGC14_2806870</name>
</gene>
<dbReference type="Gene3D" id="2.60.120.200">
    <property type="match status" value="1"/>
</dbReference>
<dbReference type="InterPro" id="IPR018765">
    <property type="entry name" value="DUF2341"/>
</dbReference>
<dbReference type="AlphaFoldDB" id="A0A0F9AUG7"/>
<comment type="caution">
    <text evidence="3">The sequence shown here is derived from an EMBL/GenBank/DDBJ whole genome shotgun (WGS) entry which is preliminary data.</text>
</comment>
<organism evidence="3">
    <name type="scientific">marine sediment metagenome</name>
    <dbReference type="NCBI Taxonomy" id="412755"/>
    <lineage>
        <taxon>unclassified sequences</taxon>
        <taxon>metagenomes</taxon>
        <taxon>ecological metagenomes</taxon>
    </lineage>
</organism>
<evidence type="ECO:0000313" key="3">
    <source>
        <dbReference type="EMBL" id="KKK82089.1"/>
    </source>
</evidence>
<dbReference type="Pfam" id="PF13385">
    <property type="entry name" value="Laminin_G_3"/>
    <property type="match status" value="1"/>
</dbReference>
<name>A0A0F9AUG7_9ZZZZ</name>
<dbReference type="SUPFAM" id="SSF49899">
    <property type="entry name" value="Concanavalin A-like lectins/glucanases"/>
    <property type="match status" value="1"/>
</dbReference>
<dbReference type="Pfam" id="PF10102">
    <property type="entry name" value="DUF2341"/>
    <property type="match status" value="1"/>
</dbReference>
<evidence type="ECO:0000259" key="2">
    <source>
        <dbReference type="Pfam" id="PF10102"/>
    </source>
</evidence>
<feature type="domain" description="DUF2341" evidence="2">
    <location>
        <begin position="60"/>
        <end position="106"/>
    </location>
</feature>
<feature type="compositionally biased region" description="Low complexity" evidence="1">
    <location>
        <begin position="145"/>
        <end position="157"/>
    </location>
</feature>
<dbReference type="EMBL" id="LAZR01052828">
    <property type="protein sequence ID" value="KKK82089.1"/>
    <property type="molecule type" value="Genomic_DNA"/>
</dbReference>
<sequence>MGWIDYGSKRVIITIDSSLIDETLTDFPVLLYISADSGIDSDDVSFVFDELTADANRLKIAVTSSDGVTELYTEIEKWDDANEKAWLWVKVPSISSTKDTVLYLYYDIRASDNRAYVGDVNSFAGEKVWDDNFMLVSHMQDDPDTSNTRDSTSNNNDGAKTDANEPLQATSKIGQGQLFDGINDLIAITNAASLNAPTASNRLTLEIIIHHTAWGTSQETVLSKDYRQYELRVNTAAPHHFNAYLGNGTNYDDYSSGYGLALNTYYLLQIVVDGTNVMMYVNGDLKSTTGQG</sequence>
<evidence type="ECO:0000256" key="1">
    <source>
        <dbReference type="SAM" id="MobiDB-lite"/>
    </source>
</evidence>
<feature type="non-terminal residue" evidence="3">
    <location>
        <position position="292"/>
    </location>
</feature>
<accession>A0A0F9AUG7</accession>